<dbReference type="InterPro" id="IPR002618">
    <property type="entry name" value="UDPGP_fam"/>
</dbReference>
<dbReference type="CDD" id="cd00897">
    <property type="entry name" value="UGPase_euk"/>
    <property type="match status" value="1"/>
</dbReference>
<evidence type="ECO:0000313" key="8">
    <source>
        <dbReference type="Proteomes" id="UP001465976"/>
    </source>
</evidence>
<organism evidence="7 8">
    <name type="scientific">Marasmius crinis-equi</name>
    <dbReference type="NCBI Taxonomy" id="585013"/>
    <lineage>
        <taxon>Eukaryota</taxon>
        <taxon>Fungi</taxon>
        <taxon>Dikarya</taxon>
        <taxon>Basidiomycota</taxon>
        <taxon>Agaricomycotina</taxon>
        <taxon>Agaricomycetes</taxon>
        <taxon>Agaricomycetidae</taxon>
        <taxon>Agaricales</taxon>
        <taxon>Marasmiineae</taxon>
        <taxon>Marasmiaceae</taxon>
        <taxon>Marasmius</taxon>
    </lineage>
</organism>
<dbReference type="Gene3D" id="2.160.10.10">
    <property type="entry name" value="Hexapeptide repeat proteins"/>
    <property type="match status" value="1"/>
</dbReference>
<sequence>MPAFSCFAFSFQRLASFFKLFSARPPTGSDDEMSYEIQRLADTLSKPIERRGFYREMQSFLELYSRYVEEKRSAVKLDWTRMAPAGQRIVSFDSLDEIHKKGKALNKLAILKVNGGLGLTGAKGALEVKDGLTFLDLTIRQIQHLNKSFRVDVPLLFMTSFSTYEDTINIIQRYANNSVNITAFNQSRYPRFFEDTLTLCPADADASDRTPWYPPGHGDMYAALHRSGVLDRLLSDGKEYLFVSNSDNLGATVDMKILDHMVTSRSEFLMEVTDKTRTDVEGGALVDYDGSIRLIELAEIPLEHRDDFTRKYKTFNTNNLWISIKAIKRVIESGGMHLPIIEKFQDLPDGRRTVQLETAAGASISYFKNAHGVHVSRTRFLPVKNTSDLLLLKSDLYTIDPNGQIDFSRQRMFENTPTIKLGDQFRTIEQFQKRLPTIPNIIDLDHLTVTGDVHFGRSVTLRGTVVVSADEGQRIEIPDGTVLENKLLSGTLNMIKL</sequence>
<evidence type="ECO:0000256" key="4">
    <source>
        <dbReference type="ARBA" id="ARBA00022679"/>
    </source>
</evidence>
<dbReference type="Gene3D" id="3.90.550.10">
    <property type="entry name" value="Spore Coat Polysaccharide Biosynthesis Protein SpsA, Chain A"/>
    <property type="match status" value="1"/>
</dbReference>
<dbReference type="EC" id="2.7.7.9" evidence="3 6"/>
<comment type="caution">
    <text evidence="7">The sequence shown here is derived from an EMBL/GenBank/DDBJ whole genome shotgun (WGS) entry which is preliminary data.</text>
</comment>
<comment type="function">
    <text evidence="1">Plays a central role as a glucosyl donor in cellular metabolic pathways.</text>
</comment>
<evidence type="ECO:0000256" key="1">
    <source>
        <dbReference type="ARBA" id="ARBA00003449"/>
    </source>
</evidence>
<dbReference type="EMBL" id="JBAHYK010000494">
    <property type="protein sequence ID" value="KAL0573528.1"/>
    <property type="molecule type" value="Genomic_DNA"/>
</dbReference>
<dbReference type="InterPro" id="IPR029044">
    <property type="entry name" value="Nucleotide-diphossugar_trans"/>
</dbReference>
<protein>
    <recommendedName>
        <fullName evidence="3 6">UTP--glucose-1-phosphate uridylyltransferase</fullName>
        <ecNumber evidence="3 6">2.7.7.9</ecNumber>
    </recommendedName>
</protein>
<evidence type="ECO:0000256" key="5">
    <source>
        <dbReference type="ARBA" id="ARBA00022695"/>
    </source>
</evidence>
<keyword evidence="8" id="KW-1185">Reference proteome</keyword>
<comment type="similarity">
    <text evidence="2 6">Belongs to the UDPGP type 1 family.</text>
</comment>
<dbReference type="SUPFAM" id="SSF53448">
    <property type="entry name" value="Nucleotide-diphospho-sugar transferases"/>
    <property type="match status" value="1"/>
</dbReference>
<dbReference type="PANTHER" id="PTHR43511">
    <property type="match status" value="1"/>
</dbReference>
<evidence type="ECO:0000256" key="6">
    <source>
        <dbReference type="PIRNR" id="PIRNR000806"/>
    </source>
</evidence>
<evidence type="ECO:0000313" key="7">
    <source>
        <dbReference type="EMBL" id="KAL0573528.1"/>
    </source>
</evidence>
<evidence type="ECO:0000256" key="3">
    <source>
        <dbReference type="ARBA" id="ARBA00012415"/>
    </source>
</evidence>
<reference evidence="7 8" key="1">
    <citation type="submission" date="2024-02" db="EMBL/GenBank/DDBJ databases">
        <title>A draft genome for the cacao thread blight pathogen Marasmius crinis-equi.</title>
        <authorList>
            <person name="Cohen S.P."/>
            <person name="Baruah I.K."/>
            <person name="Amoako-Attah I."/>
            <person name="Bukari Y."/>
            <person name="Meinhardt L.W."/>
            <person name="Bailey B.A."/>
        </authorList>
    </citation>
    <scope>NUCLEOTIDE SEQUENCE [LARGE SCALE GENOMIC DNA]</scope>
    <source>
        <strain evidence="7 8">GH-76</strain>
    </source>
</reference>
<accession>A0ABR3FDX7</accession>
<comment type="catalytic activity">
    <reaction evidence="6">
        <text>alpha-D-glucose 1-phosphate + UTP + H(+) = UDP-alpha-D-glucose + diphosphate</text>
        <dbReference type="Rhea" id="RHEA:19889"/>
        <dbReference type="ChEBI" id="CHEBI:15378"/>
        <dbReference type="ChEBI" id="CHEBI:33019"/>
        <dbReference type="ChEBI" id="CHEBI:46398"/>
        <dbReference type="ChEBI" id="CHEBI:58601"/>
        <dbReference type="ChEBI" id="CHEBI:58885"/>
        <dbReference type="EC" id="2.7.7.9"/>
    </reaction>
</comment>
<keyword evidence="4 6" id="KW-0808">Transferase</keyword>
<proteinExistence type="inferred from homology"/>
<evidence type="ECO:0000256" key="2">
    <source>
        <dbReference type="ARBA" id="ARBA00010401"/>
    </source>
</evidence>
<dbReference type="Proteomes" id="UP001465976">
    <property type="component" value="Unassembled WGS sequence"/>
</dbReference>
<keyword evidence="5 6" id="KW-0548">Nucleotidyltransferase</keyword>
<dbReference type="GO" id="GO:0003983">
    <property type="term" value="F:UTP:glucose-1-phosphate uridylyltransferase activity"/>
    <property type="evidence" value="ECO:0007669"/>
    <property type="project" value="UniProtKB-EC"/>
</dbReference>
<dbReference type="InterPro" id="IPR016267">
    <property type="entry name" value="UDPGP_trans"/>
</dbReference>
<gene>
    <name evidence="7" type="primary">UGP1_1</name>
    <name evidence="7" type="ORF">V5O48_008433</name>
</gene>
<name>A0ABR3FDX7_9AGAR</name>
<dbReference type="Pfam" id="PF01704">
    <property type="entry name" value="UDPGP"/>
    <property type="match status" value="1"/>
</dbReference>
<dbReference type="PIRSF" id="PIRSF000806">
    <property type="entry name" value="UDPGP"/>
    <property type="match status" value="1"/>
</dbReference>